<dbReference type="PANTHER" id="PTHR30518">
    <property type="entry name" value="ENDOLYTIC MUREIN TRANSGLYCOSYLASE"/>
    <property type="match status" value="1"/>
</dbReference>
<keyword evidence="3 7" id="KW-1133">Transmembrane helix</keyword>
<keyword evidence="2 7" id="KW-0812">Transmembrane</keyword>
<dbReference type="GO" id="GO:0009252">
    <property type="term" value="P:peptidoglycan biosynthetic process"/>
    <property type="evidence" value="ECO:0007669"/>
    <property type="project" value="UniProtKB-UniRule"/>
</dbReference>
<dbReference type="HAMAP" id="MF_02065">
    <property type="entry name" value="MltG"/>
    <property type="match status" value="1"/>
</dbReference>
<dbReference type="Gene3D" id="3.30.160.60">
    <property type="entry name" value="Classic Zinc Finger"/>
    <property type="match status" value="1"/>
</dbReference>
<comment type="function">
    <text evidence="7">Functions as a peptidoglycan terminase that cleaves nascent peptidoglycan strands endolytically to terminate their elongation.</text>
</comment>
<feature type="site" description="Important for catalytic activity" evidence="7">
    <location>
        <position position="259"/>
    </location>
</feature>
<keyword evidence="1 7" id="KW-1003">Cell membrane</keyword>
<evidence type="ECO:0000256" key="7">
    <source>
        <dbReference type="HAMAP-Rule" id="MF_02065"/>
    </source>
</evidence>
<dbReference type="CDD" id="cd08010">
    <property type="entry name" value="MltG_like"/>
    <property type="match status" value="1"/>
</dbReference>
<dbReference type="OrthoDB" id="9814591at2"/>
<dbReference type="EC" id="4.2.2.29" evidence="7"/>
<evidence type="ECO:0000256" key="1">
    <source>
        <dbReference type="ARBA" id="ARBA00022475"/>
    </source>
</evidence>
<keyword evidence="9" id="KW-1185">Reference proteome</keyword>
<dbReference type="NCBIfam" id="TIGR00247">
    <property type="entry name" value="endolytic transglycosylase MltG"/>
    <property type="match status" value="1"/>
</dbReference>
<dbReference type="RefSeq" id="WP_101340369.1">
    <property type="nucleotide sequence ID" value="NZ_CP090021.1"/>
</dbReference>
<keyword evidence="6 7" id="KW-0961">Cell wall biogenesis/degradation</keyword>
<dbReference type="Pfam" id="PF02618">
    <property type="entry name" value="YceG"/>
    <property type="match status" value="2"/>
</dbReference>
<name>A0A2T5K9F1_9RHOB</name>
<proteinExistence type="inferred from homology"/>
<gene>
    <name evidence="7" type="primary">mltG</name>
    <name evidence="8" type="ORF">C8J28_106199</name>
</gene>
<evidence type="ECO:0000256" key="4">
    <source>
        <dbReference type="ARBA" id="ARBA00023136"/>
    </source>
</evidence>
<reference evidence="8 9" key="1">
    <citation type="submission" date="2018-04" db="EMBL/GenBank/DDBJ databases">
        <title>Genomic Encyclopedia of Type Strains, Phase III (KMG-III): the genomes of soil and plant-associated and newly described type strains.</title>
        <authorList>
            <person name="Whitman W."/>
        </authorList>
    </citation>
    <scope>NUCLEOTIDE SEQUENCE [LARGE SCALE GENOMIC DNA]</scope>
    <source>
        <strain evidence="8 9">KA25</strain>
    </source>
</reference>
<dbReference type="AlphaFoldDB" id="A0A2T5K9F1"/>
<sequence length="392" mass="42435">MWRSVASNALTLFIVVLVAAAGLLAWGRQEYIGPGPLTEAVCLRVERGDSLSVVSRRLESQGAVSDARIFRIGADYSDKAAGLKFGSYLLPPGASMAQILDILTAGGQSTCGREVNYRIGVVAAEIILREFDAGEGRYVEVAKFVPGEGEAPEAYREAAGEGDLRWRVTLAEGVTSWQVVESLRKAEFLEGEIKEVPPEGSLAPDSYEVARGDDRAALLAQMQERQARIMAELWAARSPSVPYGSPEEAMIMASIVEKETGISSERPQVASVFVNRLAQGMRLQTDPTVIYGITEGKGVLGRGLRQSELRRRTDYNTYVIDGLPPTPIANPGRLSIEAALNPAETDYLYFVADGSGGHAFARTLAEHNRNVAAWRRIEAERGMPPPVGIQGE</sequence>
<dbReference type="InterPro" id="IPR003770">
    <property type="entry name" value="MLTG-like"/>
</dbReference>
<dbReference type="GO" id="GO:0071555">
    <property type="term" value="P:cell wall organization"/>
    <property type="evidence" value="ECO:0007669"/>
    <property type="project" value="UniProtKB-KW"/>
</dbReference>
<dbReference type="Gene3D" id="3.30.1490.480">
    <property type="entry name" value="Endolytic murein transglycosylase"/>
    <property type="match status" value="1"/>
</dbReference>
<dbReference type="PANTHER" id="PTHR30518:SF2">
    <property type="entry name" value="ENDOLYTIC MUREIN TRANSGLYCOSYLASE"/>
    <property type="match status" value="1"/>
</dbReference>
<dbReference type="EMBL" id="QAOT01000006">
    <property type="protein sequence ID" value="PTR19051.1"/>
    <property type="molecule type" value="Genomic_DNA"/>
</dbReference>
<keyword evidence="4 7" id="KW-0472">Membrane</keyword>
<comment type="caution">
    <text evidence="8">The sequence shown here is derived from an EMBL/GenBank/DDBJ whole genome shotgun (WGS) entry which is preliminary data.</text>
</comment>
<dbReference type="GO" id="GO:0008932">
    <property type="term" value="F:lytic endotransglycosylase activity"/>
    <property type="evidence" value="ECO:0007669"/>
    <property type="project" value="UniProtKB-UniRule"/>
</dbReference>
<comment type="catalytic activity">
    <reaction evidence="7">
        <text>a peptidoglycan chain = a peptidoglycan chain with N-acetyl-1,6-anhydromuramyl-[peptide] at the reducing end + a peptidoglycan chain with N-acetylglucosamine at the non-reducing end.</text>
        <dbReference type="EC" id="4.2.2.29"/>
    </reaction>
</comment>
<evidence type="ECO:0000256" key="5">
    <source>
        <dbReference type="ARBA" id="ARBA00023239"/>
    </source>
</evidence>
<accession>A0A2T5K9F1</accession>
<evidence type="ECO:0000256" key="3">
    <source>
        <dbReference type="ARBA" id="ARBA00022989"/>
    </source>
</evidence>
<comment type="similarity">
    <text evidence="7">Belongs to the transglycosylase MltG family.</text>
</comment>
<protein>
    <recommendedName>
        <fullName evidence="7">Endolytic murein transglycosylase</fullName>
        <ecNumber evidence="7">4.2.2.29</ecNumber>
    </recommendedName>
    <alternativeName>
        <fullName evidence="7">Peptidoglycan lytic transglycosylase</fullName>
    </alternativeName>
    <alternativeName>
        <fullName evidence="7">Peptidoglycan polymerization terminase</fullName>
    </alternativeName>
</protein>
<dbReference type="GO" id="GO:0005886">
    <property type="term" value="C:plasma membrane"/>
    <property type="evidence" value="ECO:0007669"/>
    <property type="project" value="UniProtKB-UniRule"/>
</dbReference>
<evidence type="ECO:0000313" key="9">
    <source>
        <dbReference type="Proteomes" id="UP000244060"/>
    </source>
</evidence>
<keyword evidence="5 7" id="KW-0456">Lyase</keyword>
<keyword evidence="7" id="KW-0997">Cell inner membrane</keyword>
<dbReference type="Proteomes" id="UP000244060">
    <property type="component" value="Unassembled WGS sequence"/>
</dbReference>
<organism evidence="8 9">
    <name type="scientific">Cereibacter azotoformans</name>
    <dbReference type="NCBI Taxonomy" id="43057"/>
    <lineage>
        <taxon>Bacteria</taxon>
        <taxon>Pseudomonadati</taxon>
        <taxon>Pseudomonadota</taxon>
        <taxon>Alphaproteobacteria</taxon>
        <taxon>Rhodobacterales</taxon>
        <taxon>Paracoccaceae</taxon>
        <taxon>Cereibacter</taxon>
    </lineage>
</organism>
<evidence type="ECO:0000256" key="6">
    <source>
        <dbReference type="ARBA" id="ARBA00023316"/>
    </source>
</evidence>
<evidence type="ECO:0000313" key="8">
    <source>
        <dbReference type="EMBL" id="PTR19051.1"/>
    </source>
</evidence>
<evidence type="ECO:0000256" key="2">
    <source>
        <dbReference type="ARBA" id="ARBA00022692"/>
    </source>
</evidence>